<keyword evidence="2" id="KW-1185">Reference proteome</keyword>
<protein>
    <submittedName>
        <fullName evidence="1">Uncharacterized protein</fullName>
    </submittedName>
</protein>
<comment type="caution">
    <text evidence="1">The sequence shown here is derived from an EMBL/GenBank/DDBJ whole genome shotgun (WGS) entry which is preliminary data.</text>
</comment>
<accession>A0A409WWV9</accession>
<evidence type="ECO:0000313" key="2">
    <source>
        <dbReference type="Proteomes" id="UP000284706"/>
    </source>
</evidence>
<dbReference type="EMBL" id="NHYE01004680">
    <property type="protein sequence ID" value="PPQ82951.1"/>
    <property type="molecule type" value="Genomic_DNA"/>
</dbReference>
<evidence type="ECO:0000313" key="1">
    <source>
        <dbReference type="EMBL" id="PPQ82951.1"/>
    </source>
</evidence>
<organism evidence="1 2">
    <name type="scientific">Gymnopilus dilepis</name>
    <dbReference type="NCBI Taxonomy" id="231916"/>
    <lineage>
        <taxon>Eukaryota</taxon>
        <taxon>Fungi</taxon>
        <taxon>Dikarya</taxon>
        <taxon>Basidiomycota</taxon>
        <taxon>Agaricomycotina</taxon>
        <taxon>Agaricomycetes</taxon>
        <taxon>Agaricomycetidae</taxon>
        <taxon>Agaricales</taxon>
        <taxon>Agaricineae</taxon>
        <taxon>Hymenogastraceae</taxon>
        <taxon>Gymnopilus</taxon>
    </lineage>
</organism>
<reference evidence="1 2" key="1">
    <citation type="journal article" date="2018" name="Evol. Lett.">
        <title>Horizontal gene cluster transfer increased hallucinogenic mushroom diversity.</title>
        <authorList>
            <person name="Reynolds H.T."/>
            <person name="Vijayakumar V."/>
            <person name="Gluck-Thaler E."/>
            <person name="Korotkin H.B."/>
            <person name="Matheny P.B."/>
            <person name="Slot J.C."/>
        </authorList>
    </citation>
    <scope>NUCLEOTIDE SEQUENCE [LARGE SCALE GENOMIC DNA]</scope>
    <source>
        <strain evidence="1 2">SRW20</strain>
    </source>
</reference>
<dbReference type="InParanoid" id="A0A409WWV9"/>
<sequence>MFCRAPSVTPSLFYKLNIAALFSNAGKTPIGALKELIVCIAKLMDWCSTSSVCNQVNMVDWKKCNPFNVLGDLSDLLIALIYVINWQPHQLPPGKLSLSSVPSKVVSRRRWLAIDFAGDELWTDALRQTSTVKGSYHNVHDLIDPSPPGVPTHEFASMSAKGGWESAEVYGTKYLLGLGGTYDF</sequence>
<gene>
    <name evidence="1" type="ORF">CVT26_005424</name>
</gene>
<dbReference type="AlphaFoldDB" id="A0A409WWV9"/>
<name>A0A409WWV9_9AGAR</name>
<dbReference type="Proteomes" id="UP000284706">
    <property type="component" value="Unassembled WGS sequence"/>
</dbReference>
<proteinExistence type="predicted"/>